<evidence type="ECO:0000256" key="1">
    <source>
        <dbReference type="ARBA" id="ARBA00022630"/>
    </source>
</evidence>
<dbReference type="SUPFAM" id="SSF51905">
    <property type="entry name" value="FAD/NAD(P)-binding domain"/>
    <property type="match status" value="1"/>
</dbReference>
<keyword evidence="1" id="KW-0285">Flavoprotein</keyword>
<dbReference type="Pfam" id="PF13738">
    <property type="entry name" value="Pyr_redox_3"/>
    <property type="match status" value="1"/>
</dbReference>
<dbReference type="PRINTS" id="PR00368">
    <property type="entry name" value="FADPNR"/>
</dbReference>
<evidence type="ECO:0000313" key="3">
    <source>
        <dbReference type="EMBL" id="TWU59330.1"/>
    </source>
</evidence>
<dbReference type="RefSeq" id="WP_146456861.1">
    <property type="nucleotide sequence ID" value="NZ_SJPW01000002.1"/>
</dbReference>
<gene>
    <name evidence="3" type="ORF">Poly51_21180</name>
</gene>
<sequence length="387" mass="41821">MTPSEASSPSRCDAVVIGGGPIGIETAIALNAAKIECRVLEAGSIGHTISWWAPQTRWFSSNDRISIAGVPLQTIDQNKATREEYLNYLRSVVQQFRVPITSFTRVISVDRGDDNDWLVRTVASHHADSESSHPVDQPATVQTILASNVVLAIGGTDRPNRLGVEGEELPMVDGYLREPHRYHGRRVLIVGGRNSAVEAAIRLHRVGAKVTLCYHGPSLPTESIKYWLRPEIEGLVRSGAIEAAFGSRVVKIEPGCVVLNQIGEDGSVQRVSVAVDDVLTLIGYQQDKSLFKQMGIPLSGPALAPVFNPVTMETDLPGIYVAGTAIGGTQSSKYQIFLENCHDHSTKIAKDIVAKRSREGQTAAGEGTDTSAADRQLARQIELSPES</sequence>
<accession>A0A5C6FFL5</accession>
<evidence type="ECO:0000313" key="4">
    <source>
        <dbReference type="Proteomes" id="UP000318288"/>
    </source>
</evidence>
<dbReference type="InterPro" id="IPR050097">
    <property type="entry name" value="Ferredoxin-NADP_redctase_2"/>
</dbReference>
<dbReference type="OrthoDB" id="9778740at2"/>
<name>A0A5C6FFL5_9BACT</name>
<protein>
    <submittedName>
        <fullName evidence="3">Ferredoxin--NADP reductase</fullName>
        <ecNumber evidence="3">1.18.1.2</ecNumber>
    </submittedName>
</protein>
<dbReference type="InterPro" id="IPR036188">
    <property type="entry name" value="FAD/NAD-bd_sf"/>
</dbReference>
<reference evidence="3 4" key="1">
    <citation type="submission" date="2019-02" db="EMBL/GenBank/DDBJ databases">
        <title>Deep-cultivation of Planctomycetes and their phenomic and genomic characterization uncovers novel biology.</title>
        <authorList>
            <person name="Wiegand S."/>
            <person name="Jogler M."/>
            <person name="Boedeker C."/>
            <person name="Pinto D."/>
            <person name="Vollmers J."/>
            <person name="Rivas-Marin E."/>
            <person name="Kohn T."/>
            <person name="Peeters S.H."/>
            <person name="Heuer A."/>
            <person name="Rast P."/>
            <person name="Oberbeckmann S."/>
            <person name="Bunk B."/>
            <person name="Jeske O."/>
            <person name="Meyerdierks A."/>
            <person name="Storesund J.E."/>
            <person name="Kallscheuer N."/>
            <person name="Luecker S."/>
            <person name="Lage O.M."/>
            <person name="Pohl T."/>
            <person name="Merkel B.J."/>
            <person name="Hornburger P."/>
            <person name="Mueller R.-W."/>
            <person name="Bruemmer F."/>
            <person name="Labrenz M."/>
            <person name="Spormann A.M."/>
            <person name="Op Den Camp H."/>
            <person name="Overmann J."/>
            <person name="Amann R."/>
            <person name="Jetten M.S.M."/>
            <person name="Mascher T."/>
            <person name="Medema M.H."/>
            <person name="Devos D.P."/>
            <person name="Kaster A.-K."/>
            <person name="Ovreas L."/>
            <person name="Rohde M."/>
            <person name="Galperin M.Y."/>
            <person name="Jogler C."/>
        </authorList>
    </citation>
    <scope>NUCLEOTIDE SEQUENCE [LARGE SCALE GENOMIC DNA]</scope>
    <source>
        <strain evidence="3 4">Poly51</strain>
    </source>
</reference>
<keyword evidence="4" id="KW-1185">Reference proteome</keyword>
<dbReference type="AlphaFoldDB" id="A0A5C6FFL5"/>
<dbReference type="GO" id="GO:0004324">
    <property type="term" value="F:ferredoxin-NADP+ reductase activity"/>
    <property type="evidence" value="ECO:0007669"/>
    <property type="project" value="UniProtKB-EC"/>
</dbReference>
<comment type="caution">
    <text evidence="3">The sequence shown here is derived from an EMBL/GenBank/DDBJ whole genome shotgun (WGS) entry which is preliminary data.</text>
</comment>
<dbReference type="EC" id="1.18.1.2" evidence="3"/>
<evidence type="ECO:0000256" key="2">
    <source>
        <dbReference type="ARBA" id="ARBA00023002"/>
    </source>
</evidence>
<proteinExistence type="predicted"/>
<dbReference type="PANTHER" id="PTHR48105">
    <property type="entry name" value="THIOREDOXIN REDUCTASE 1-RELATED-RELATED"/>
    <property type="match status" value="1"/>
</dbReference>
<dbReference type="Proteomes" id="UP000318288">
    <property type="component" value="Unassembled WGS sequence"/>
</dbReference>
<organism evidence="3 4">
    <name type="scientific">Rubripirellula tenax</name>
    <dbReference type="NCBI Taxonomy" id="2528015"/>
    <lineage>
        <taxon>Bacteria</taxon>
        <taxon>Pseudomonadati</taxon>
        <taxon>Planctomycetota</taxon>
        <taxon>Planctomycetia</taxon>
        <taxon>Pirellulales</taxon>
        <taxon>Pirellulaceae</taxon>
        <taxon>Rubripirellula</taxon>
    </lineage>
</organism>
<keyword evidence="2 3" id="KW-0560">Oxidoreductase</keyword>
<dbReference type="EMBL" id="SJPW01000002">
    <property type="protein sequence ID" value="TWU59330.1"/>
    <property type="molecule type" value="Genomic_DNA"/>
</dbReference>
<dbReference type="PRINTS" id="PR00469">
    <property type="entry name" value="PNDRDTASEII"/>
</dbReference>
<dbReference type="Gene3D" id="3.50.50.60">
    <property type="entry name" value="FAD/NAD(P)-binding domain"/>
    <property type="match status" value="1"/>
</dbReference>